<evidence type="ECO:0000313" key="2">
    <source>
        <dbReference type="Proteomes" id="UP000249324"/>
    </source>
</evidence>
<accession>A0ABD6FCI0</accession>
<dbReference type="EMBL" id="QGUI02000001">
    <property type="protein sequence ID" value="MFO7190629.1"/>
    <property type="molecule type" value="Genomic_DNA"/>
</dbReference>
<comment type="caution">
    <text evidence="1">The sequence shown here is derived from an EMBL/GenBank/DDBJ whole genome shotgun (WGS) entry which is preliminary data.</text>
</comment>
<reference evidence="1 2" key="1">
    <citation type="journal article" date="2021" name="BMC Genomics">
        <title>Genome-resolved metagenome and metatranscriptome analyses of thermophilic composting reveal key bacterial players and their metabolic interactions.</title>
        <authorList>
            <person name="Braga L.P.P."/>
            <person name="Pereira R.V."/>
            <person name="Martins L.F."/>
            <person name="Moura L.M.S."/>
            <person name="Sanchez F.B."/>
            <person name="Patane J.S.L."/>
            <person name="da Silva A.M."/>
            <person name="Setubal J.C."/>
        </authorList>
    </citation>
    <scope>NUCLEOTIDE SEQUENCE [LARGE SCALE GENOMIC DNA]</scope>
    <source>
        <strain evidence="1">ZC4RG45</strain>
    </source>
</reference>
<gene>
    <name evidence="1" type="ORF">DIU77_000075</name>
</gene>
<name>A0ABD6FCI0_9PSEU</name>
<sequence>MLLAIRKELTTSVLPAITDDRARSSVIATVGILGVLALQVREDDAWLADSVRVLSAGVRRWPVEVPDEVADARQYRRQLLAAITELIRRIWDGEADSALLPDIRGVLHADLELQLKRTR</sequence>
<organism evidence="1 2">
    <name type="scientific">Thermocrispum agreste</name>
    <dbReference type="NCBI Taxonomy" id="37925"/>
    <lineage>
        <taxon>Bacteria</taxon>
        <taxon>Bacillati</taxon>
        <taxon>Actinomycetota</taxon>
        <taxon>Actinomycetes</taxon>
        <taxon>Pseudonocardiales</taxon>
        <taxon>Pseudonocardiaceae</taxon>
        <taxon>Thermocrispum</taxon>
    </lineage>
</organism>
<dbReference type="AlphaFoldDB" id="A0ABD6FCI0"/>
<proteinExistence type="predicted"/>
<evidence type="ECO:0000313" key="1">
    <source>
        <dbReference type="EMBL" id="MFO7190629.1"/>
    </source>
</evidence>
<protein>
    <submittedName>
        <fullName evidence="1">Uncharacterized protein</fullName>
    </submittedName>
</protein>
<dbReference type="Proteomes" id="UP000249324">
    <property type="component" value="Unassembled WGS sequence"/>
</dbReference>